<reference evidence="1 2" key="1">
    <citation type="journal article" date="2016" name="Gene">
        <title>PacBio SMRT assembly of a complex multi-replicon genome reveals chlorocatechol degradative operon in a region of genome plasticity.</title>
        <authorList>
            <person name="Ricker N."/>
            <person name="Shen S.Y."/>
            <person name="Goordial J."/>
            <person name="Jin S."/>
            <person name="Fulthorpe R.R."/>
        </authorList>
    </citation>
    <scope>NUCLEOTIDE SEQUENCE [LARGE SCALE GENOMIC DNA]</scope>
    <source>
        <strain evidence="1 2">OLGA172</strain>
    </source>
</reference>
<dbReference type="AlphaFoldDB" id="A0A160FK62"/>
<evidence type="ECO:0000313" key="1">
    <source>
        <dbReference type="EMBL" id="ANB72742.1"/>
    </source>
</evidence>
<evidence type="ECO:0000313" key="2">
    <source>
        <dbReference type="Proteomes" id="UP000076852"/>
    </source>
</evidence>
<keyword evidence="2" id="KW-1185">Reference proteome</keyword>
<accession>A0A160FK62</accession>
<dbReference type="KEGG" id="buz:AYM40_10495"/>
<sequence>MEIPFMKAVVATTHRGYQLTASTCPVHGGLHAADLVIEKPGRSPESFSALDYFFDDQQALKYATHWGRIWVDMKT</sequence>
<name>A0A160FK62_9BURK</name>
<dbReference type="Proteomes" id="UP000076852">
    <property type="component" value="Chromosome 1"/>
</dbReference>
<gene>
    <name evidence="1" type="ORF">AYM40_10495</name>
</gene>
<organism evidence="1 2">
    <name type="scientific">Paraburkholderia phytofirmans OLGA172</name>
    <dbReference type="NCBI Taxonomy" id="1417228"/>
    <lineage>
        <taxon>Bacteria</taxon>
        <taxon>Pseudomonadati</taxon>
        <taxon>Pseudomonadota</taxon>
        <taxon>Betaproteobacteria</taxon>
        <taxon>Burkholderiales</taxon>
        <taxon>Burkholderiaceae</taxon>
        <taxon>Paraburkholderia</taxon>
    </lineage>
</organism>
<dbReference type="EMBL" id="CP014578">
    <property type="protein sequence ID" value="ANB72742.1"/>
    <property type="molecule type" value="Genomic_DNA"/>
</dbReference>
<protein>
    <submittedName>
        <fullName evidence="1">Uncharacterized protein</fullName>
    </submittedName>
</protein>
<proteinExistence type="predicted"/>